<evidence type="ECO:0000313" key="2">
    <source>
        <dbReference type="EMBL" id="AEO58786.1"/>
    </source>
</evidence>
<proteinExistence type="predicted"/>
<evidence type="ECO:0000313" key="3">
    <source>
        <dbReference type="Proteomes" id="UP000007322"/>
    </source>
</evidence>
<dbReference type="AlphaFoldDB" id="G2QHC6"/>
<name>G2QHC6_THET4</name>
<gene>
    <name evidence="2" type="ORF">MYCTH_95125</name>
</gene>
<dbReference type="HOGENOM" id="CLU_754758_0_0_1"/>
<feature type="compositionally biased region" description="Gly residues" evidence="1">
    <location>
        <begin position="233"/>
        <end position="245"/>
    </location>
</feature>
<feature type="region of interest" description="Disordered" evidence="1">
    <location>
        <begin position="210"/>
        <end position="261"/>
    </location>
</feature>
<accession>G2QHC6</accession>
<feature type="compositionally biased region" description="Pro residues" evidence="1">
    <location>
        <begin position="164"/>
        <end position="175"/>
    </location>
</feature>
<keyword evidence="3" id="KW-1185">Reference proteome</keyword>
<dbReference type="RefSeq" id="XP_003664031.1">
    <property type="nucleotide sequence ID" value="XM_003663983.1"/>
</dbReference>
<dbReference type="KEGG" id="mtm:MYCTH_95125"/>
<dbReference type="EMBL" id="CP003005">
    <property type="protein sequence ID" value="AEO58786.1"/>
    <property type="molecule type" value="Genomic_DNA"/>
</dbReference>
<dbReference type="GeneID" id="11513584"/>
<feature type="region of interest" description="Disordered" evidence="1">
    <location>
        <begin position="154"/>
        <end position="185"/>
    </location>
</feature>
<feature type="region of interest" description="Disordered" evidence="1">
    <location>
        <begin position="293"/>
        <end position="316"/>
    </location>
</feature>
<protein>
    <submittedName>
        <fullName evidence="2">Uncharacterized protein</fullName>
    </submittedName>
</protein>
<sequence length="367" mass="39561">MAQVWPGLEFVLVNPLTHQEETKTPRRSNWSLYRAAWPVRTVLLSSTNAQSTTPGLLFTGFKSLQGQCSRNSDLFFPYALPFTSSHFHHHVFPILFFICLWFWTSSSTRTWKNFDLVASCCGGVAASYKHVCTVQGCRSKWGVATDSRAVVPDPPPLAVSHPASLPPSLPSPLPPSEESRASPGWGFGECFSKPSESGMVISGYLGKSPLPAPGTRAPSAHPAMANRGSLGRARGGPGGGKGGGALASADAGTEKGTDSLRCIPTQPLQQREPNGTDISELVDQWLRNSGRRQVGSGSRFVRGPGRLQSSTRSRRCNKKKKFAPSIQDCHDPSPGIVALRIIPAIEMEGGQMRAEPTVSYSDTVMIM</sequence>
<evidence type="ECO:0000256" key="1">
    <source>
        <dbReference type="SAM" id="MobiDB-lite"/>
    </source>
</evidence>
<dbReference type="Proteomes" id="UP000007322">
    <property type="component" value="Chromosome 4"/>
</dbReference>
<reference evidence="2 3" key="1">
    <citation type="journal article" date="2011" name="Nat. Biotechnol.">
        <title>Comparative genomic analysis of the thermophilic biomass-degrading fungi Myceliophthora thermophila and Thielavia terrestris.</title>
        <authorList>
            <person name="Berka R.M."/>
            <person name="Grigoriev I.V."/>
            <person name="Otillar R."/>
            <person name="Salamov A."/>
            <person name="Grimwood J."/>
            <person name="Reid I."/>
            <person name="Ishmael N."/>
            <person name="John T."/>
            <person name="Darmond C."/>
            <person name="Moisan M.-C."/>
            <person name="Henrissat B."/>
            <person name="Coutinho P.M."/>
            <person name="Lombard V."/>
            <person name="Natvig D.O."/>
            <person name="Lindquist E."/>
            <person name="Schmutz J."/>
            <person name="Lucas S."/>
            <person name="Harris P."/>
            <person name="Powlowski J."/>
            <person name="Bellemare A."/>
            <person name="Taylor D."/>
            <person name="Butler G."/>
            <person name="de Vries R.P."/>
            <person name="Allijn I.E."/>
            <person name="van den Brink J."/>
            <person name="Ushinsky S."/>
            <person name="Storms R."/>
            <person name="Powell A.J."/>
            <person name="Paulsen I.T."/>
            <person name="Elbourne L.D.H."/>
            <person name="Baker S.E."/>
            <person name="Magnuson J."/>
            <person name="LaBoissiere S."/>
            <person name="Clutterbuck A.J."/>
            <person name="Martinez D."/>
            <person name="Wogulis M."/>
            <person name="de Leon A.L."/>
            <person name="Rey M.W."/>
            <person name="Tsang A."/>
        </authorList>
    </citation>
    <scope>NUCLEOTIDE SEQUENCE [LARGE SCALE GENOMIC DNA]</scope>
    <source>
        <strain evidence="3">ATCC 42464 / BCRC 31852 / DSM 1799</strain>
    </source>
</reference>
<organism evidence="2 3">
    <name type="scientific">Thermothelomyces thermophilus (strain ATCC 42464 / BCRC 31852 / DSM 1799)</name>
    <name type="common">Sporotrichum thermophile</name>
    <dbReference type="NCBI Taxonomy" id="573729"/>
    <lineage>
        <taxon>Eukaryota</taxon>
        <taxon>Fungi</taxon>
        <taxon>Dikarya</taxon>
        <taxon>Ascomycota</taxon>
        <taxon>Pezizomycotina</taxon>
        <taxon>Sordariomycetes</taxon>
        <taxon>Sordariomycetidae</taxon>
        <taxon>Sordariales</taxon>
        <taxon>Chaetomiaceae</taxon>
        <taxon>Thermothelomyces</taxon>
    </lineage>
</organism>
<dbReference type="VEuPathDB" id="FungiDB:MYCTH_95125"/>
<dbReference type="InParanoid" id="G2QHC6"/>